<organism evidence="2">
    <name type="scientific">gut metagenome</name>
    <dbReference type="NCBI Taxonomy" id="749906"/>
    <lineage>
        <taxon>unclassified sequences</taxon>
        <taxon>metagenomes</taxon>
        <taxon>organismal metagenomes</taxon>
    </lineage>
</organism>
<name>J9GNK3_9ZZZZ</name>
<dbReference type="EMBL" id="AMCI01000335">
    <property type="protein sequence ID" value="EJX09687.1"/>
    <property type="molecule type" value="Genomic_DNA"/>
</dbReference>
<proteinExistence type="predicted"/>
<protein>
    <submittedName>
        <fullName evidence="2">Uncharacterized protein</fullName>
    </submittedName>
</protein>
<reference evidence="2" key="1">
    <citation type="journal article" date="2012" name="PLoS ONE">
        <title>Gene sets for utilization of primary and secondary nutrition supplies in the distal gut of endangered iberian lynx.</title>
        <authorList>
            <person name="Alcaide M."/>
            <person name="Messina E."/>
            <person name="Richter M."/>
            <person name="Bargiela R."/>
            <person name="Peplies J."/>
            <person name="Huws S.A."/>
            <person name="Newbold C.J."/>
            <person name="Golyshin P.N."/>
            <person name="Simon M.A."/>
            <person name="Lopez G."/>
            <person name="Yakimov M.M."/>
            <person name="Ferrer M."/>
        </authorList>
    </citation>
    <scope>NUCLEOTIDE SEQUENCE</scope>
</reference>
<feature type="transmembrane region" description="Helical" evidence="1">
    <location>
        <begin position="6"/>
        <end position="27"/>
    </location>
</feature>
<accession>J9GNK3</accession>
<keyword evidence="1" id="KW-0472">Membrane</keyword>
<keyword evidence="1" id="KW-1133">Transmembrane helix</keyword>
<keyword evidence="1" id="KW-0812">Transmembrane</keyword>
<dbReference type="AlphaFoldDB" id="J9GNK3"/>
<evidence type="ECO:0000256" key="1">
    <source>
        <dbReference type="SAM" id="Phobius"/>
    </source>
</evidence>
<comment type="caution">
    <text evidence="2">The sequence shown here is derived from an EMBL/GenBank/DDBJ whole genome shotgun (WGS) entry which is preliminary data.</text>
</comment>
<sequence>MSNNGLYWLTSSPSFAPLGLLSISFISTSCSWRYASRTLPCSATIA</sequence>
<evidence type="ECO:0000313" key="2">
    <source>
        <dbReference type="EMBL" id="EJX09687.1"/>
    </source>
</evidence>
<gene>
    <name evidence="2" type="ORF">EVA_02205</name>
</gene>